<dbReference type="PANTHER" id="PTHR23071:SF1">
    <property type="entry name" value="GPI ETHANOLAMINE PHOSPHATE TRANSFERASE 3"/>
    <property type="match status" value="1"/>
</dbReference>
<evidence type="ECO:0000256" key="1">
    <source>
        <dbReference type="SAM" id="Phobius"/>
    </source>
</evidence>
<name>A0ABR2FZI2_9ROSI</name>
<feature type="transmembrane region" description="Helical" evidence="1">
    <location>
        <begin position="118"/>
        <end position="134"/>
    </location>
</feature>
<reference evidence="2 3" key="1">
    <citation type="journal article" date="2024" name="G3 (Bethesda)">
        <title>Genome assembly of Hibiscus sabdariffa L. provides insights into metabolisms of medicinal natural products.</title>
        <authorList>
            <person name="Kim T."/>
        </authorList>
    </citation>
    <scope>NUCLEOTIDE SEQUENCE [LARGE SCALE GENOMIC DNA]</scope>
    <source>
        <strain evidence="2">TK-2024</strain>
        <tissue evidence="2">Old leaves</tissue>
    </source>
</reference>
<feature type="transmembrane region" description="Helical" evidence="1">
    <location>
        <begin position="58"/>
        <end position="83"/>
    </location>
</feature>
<keyword evidence="1" id="KW-0812">Transmembrane</keyword>
<accession>A0ABR2FZI2</accession>
<dbReference type="PANTHER" id="PTHR23071">
    <property type="entry name" value="PHOSPHATIDYLINOSITOL GLYCAN"/>
    <property type="match status" value="1"/>
</dbReference>
<keyword evidence="1" id="KW-1133">Transmembrane helix</keyword>
<comment type="caution">
    <text evidence="2">The sequence shown here is derived from an EMBL/GenBank/DDBJ whole genome shotgun (WGS) entry which is preliminary data.</text>
</comment>
<evidence type="ECO:0000313" key="3">
    <source>
        <dbReference type="Proteomes" id="UP001472677"/>
    </source>
</evidence>
<organism evidence="2 3">
    <name type="scientific">Hibiscus sabdariffa</name>
    <name type="common">roselle</name>
    <dbReference type="NCBI Taxonomy" id="183260"/>
    <lineage>
        <taxon>Eukaryota</taxon>
        <taxon>Viridiplantae</taxon>
        <taxon>Streptophyta</taxon>
        <taxon>Embryophyta</taxon>
        <taxon>Tracheophyta</taxon>
        <taxon>Spermatophyta</taxon>
        <taxon>Magnoliopsida</taxon>
        <taxon>eudicotyledons</taxon>
        <taxon>Gunneridae</taxon>
        <taxon>Pentapetalae</taxon>
        <taxon>rosids</taxon>
        <taxon>malvids</taxon>
        <taxon>Malvales</taxon>
        <taxon>Malvaceae</taxon>
        <taxon>Malvoideae</taxon>
        <taxon>Hibiscus</taxon>
    </lineage>
</organism>
<keyword evidence="3" id="KW-1185">Reference proteome</keyword>
<gene>
    <name evidence="2" type="ORF">V6N12_024082</name>
</gene>
<proteinExistence type="predicted"/>
<keyword evidence="1" id="KW-0472">Membrane</keyword>
<sequence>MESVSCVSVFCNRSLILLCGLFHSSNVTLTVLKMCVFDGLRYGAAFIGFDEFVLVPQAILLTIDTFGFSHILSVFGLPLFVAFSSTFNQTEHKSLFSINLFWVWGLFAPKFVSDVVGLILIDVLIFVASIYYFNG</sequence>
<dbReference type="InterPro" id="IPR039524">
    <property type="entry name" value="PIGO/GPI13"/>
</dbReference>
<dbReference type="Proteomes" id="UP001472677">
    <property type="component" value="Unassembled WGS sequence"/>
</dbReference>
<protein>
    <submittedName>
        <fullName evidence="2">Uncharacterized protein</fullName>
    </submittedName>
</protein>
<evidence type="ECO:0000313" key="2">
    <source>
        <dbReference type="EMBL" id="KAK8589691.1"/>
    </source>
</evidence>
<dbReference type="EMBL" id="JBBPBM010000004">
    <property type="protein sequence ID" value="KAK8589691.1"/>
    <property type="molecule type" value="Genomic_DNA"/>
</dbReference>